<reference evidence="1 2" key="1">
    <citation type="journal article" date="2019" name="Int. J. Syst. Evol. Microbiol.">
        <title>The Global Catalogue of Microorganisms (GCM) 10K type strain sequencing project: providing services to taxonomists for standard genome sequencing and annotation.</title>
        <authorList>
            <consortium name="The Broad Institute Genomics Platform"/>
            <consortium name="The Broad Institute Genome Sequencing Center for Infectious Disease"/>
            <person name="Wu L."/>
            <person name="Ma J."/>
        </authorList>
    </citation>
    <scope>NUCLEOTIDE SEQUENCE [LARGE SCALE GENOMIC DNA]</scope>
    <source>
        <strain evidence="1 2">JCM 16013</strain>
    </source>
</reference>
<evidence type="ECO:0000313" key="2">
    <source>
        <dbReference type="Proteomes" id="UP001499854"/>
    </source>
</evidence>
<organism evidence="1 2">
    <name type="scientific">Catenulispora subtropica</name>
    <dbReference type="NCBI Taxonomy" id="450798"/>
    <lineage>
        <taxon>Bacteria</taxon>
        <taxon>Bacillati</taxon>
        <taxon>Actinomycetota</taxon>
        <taxon>Actinomycetes</taxon>
        <taxon>Catenulisporales</taxon>
        <taxon>Catenulisporaceae</taxon>
        <taxon>Catenulispora</taxon>
    </lineage>
</organism>
<keyword evidence="2" id="KW-1185">Reference proteome</keyword>
<dbReference type="EMBL" id="BAAAQM010000006">
    <property type="protein sequence ID" value="GAA1960141.1"/>
    <property type="molecule type" value="Genomic_DNA"/>
</dbReference>
<proteinExistence type="predicted"/>
<protein>
    <submittedName>
        <fullName evidence="1">Uncharacterized protein</fullName>
    </submittedName>
</protein>
<comment type="caution">
    <text evidence="1">The sequence shown here is derived from an EMBL/GenBank/DDBJ whole genome shotgun (WGS) entry which is preliminary data.</text>
</comment>
<accession>A0ABN2QY42</accession>
<dbReference type="Proteomes" id="UP001499854">
    <property type="component" value="Unassembled WGS sequence"/>
</dbReference>
<gene>
    <name evidence="1" type="ORF">GCM10009838_15700</name>
</gene>
<sequence length="67" mass="7267">MTRAVKKIGDRMLAGVATKATAKGGCSPSCQTYYSCDDSGNLYSQQCCYSGNCSYYCSSWNYAGTCW</sequence>
<dbReference type="RefSeq" id="WP_344656262.1">
    <property type="nucleotide sequence ID" value="NZ_BAAAQM010000006.1"/>
</dbReference>
<evidence type="ECO:0000313" key="1">
    <source>
        <dbReference type="EMBL" id="GAA1960141.1"/>
    </source>
</evidence>
<name>A0ABN2QY42_9ACTN</name>